<feature type="transmembrane region" description="Helical" evidence="1">
    <location>
        <begin position="70"/>
        <end position="92"/>
    </location>
</feature>
<feature type="transmembrane region" description="Helical" evidence="1">
    <location>
        <begin position="113"/>
        <end position="129"/>
    </location>
</feature>
<keyword evidence="1" id="KW-1133">Transmembrane helix</keyword>
<evidence type="ECO:0000313" key="2">
    <source>
        <dbReference type="EMBL" id="MCA9379770.1"/>
    </source>
</evidence>
<evidence type="ECO:0000256" key="1">
    <source>
        <dbReference type="SAM" id="Phobius"/>
    </source>
</evidence>
<organism evidence="2 3">
    <name type="scientific">Candidatus Dojkabacteria bacterium</name>
    <dbReference type="NCBI Taxonomy" id="2099670"/>
    <lineage>
        <taxon>Bacteria</taxon>
        <taxon>Candidatus Dojkabacteria</taxon>
    </lineage>
</organism>
<reference evidence="2" key="2">
    <citation type="journal article" date="2021" name="Microbiome">
        <title>Successional dynamics and alternative stable states in a saline activated sludge microbial community over 9 years.</title>
        <authorList>
            <person name="Wang Y."/>
            <person name="Ye J."/>
            <person name="Ju F."/>
            <person name="Liu L."/>
            <person name="Boyd J.A."/>
            <person name="Deng Y."/>
            <person name="Parks D.H."/>
            <person name="Jiang X."/>
            <person name="Yin X."/>
            <person name="Woodcroft B.J."/>
            <person name="Tyson G.W."/>
            <person name="Hugenholtz P."/>
            <person name="Polz M.F."/>
            <person name="Zhang T."/>
        </authorList>
    </citation>
    <scope>NUCLEOTIDE SEQUENCE</scope>
    <source>
        <strain evidence="2">HKST-UBA15</strain>
    </source>
</reference>
<keyword evidence="1" id="KW-0472">Membrane</keyword>
<reference evidence="2" key="1">
    <citation type="submission" date="2020-04" db="EMBL/GenBank/DDBJ databases">
        <authorList>
            <person name="Zhang T."/>
        </authorList>
    </citation>
    <scope>NUCLEOTIDE SEQUENCE</scope>
    <source>
        <strain evidence="2">HKST-UBA15</strain>
    </source>
</reference>
<feature type="transmembrane region" description="Helical" evidence="1">
    <location>
        <begin position="135"/>
        <end position="155"/>
    </location>
</feature>
<dbReference type="EMBL" id="JAGQLL010000012">
    <property type="protein sequence ID" value="MCA9379770.1"/>
    <property type="molecule type" value="Genomic_DNA"/>
</dbReference>
<gene>
    <name evidence="2" type="ORF">KC675_01175</name>
</gene>
<evidence type="ECO:0000313" key="3">
    <source>
        <dbReference type="Proteomes" id="UP000745577"/>
    </source>
</evidence>
<comment type="caution">
    <text evidence="2">The sequence shown here is derived from an EMBL/GenBank/DDBJ whole genome shotgun (WGS) entry which is preliminary data.</text>
</comment>
<name>A0A955I6P8_9BACT</name>
<sequence length="161" mass="18495">MRRGLLSLLIAIFFGALLLFISANYSPFENDGLNNIIQRYGITEEEELLEVIKRSIELGIVWEFLDAEILTAWILIMAGFVISLFTSIHLFIDKLFFRSILESPRLRPAIRRGIMLYFLIFAFAGLRLMGALEWYTIMITGVLLATVEVVFNTNIKKKAKE</sequence>
<accession>A0A955I6P8</accession>
<proteinExistence type="predicted"/>
<keyword evidence="1" id="KW-0812">Transmembrane</keyword>
<protein>
    <submittedName>
        <fullName evidence="2">Uncharacterized protein</fullName>
    </submittedName>
</protein>
<dbReference type="Proteomes" id="UP000745577">
    <property type="component" value="Unassembled WGS sequence"/>
</dbReference>
<dbReference type="AlphaFoldDB" id="A0A955I6P8"/>